<feature type="region of interest" description="Disordered" evidence="1">
    <location>
        <begin position="139"/>
        <end position="164"/>
    </location>
</feature>
<reference evidence="3" key="1">
    <citation type="journal article" date="2019" name="Int. J. Syst. Evol. Microbiol.">
        <title>The Global Catalogue of Microorganisms (GCM) 10K type strain sequencing project: providing services to taxonomists for standard genome sequencing and annotation.</title>
        <authorList>
            <consortium name="The Broad Institute Genomics Platform"/>
            <consortium name="The Broad Institute Genome Sequencing Center for Infectious Disease"/>
            <person name="Wu L."/>
            <person name="Ma J."/>
        </authorList>
    </citation>
    <scope>NUCLEOTIDE SEQUENCE [LARGE SCALE GENOMIC DNA]</scope>
    <source>
        <strain evidence="3">NBRC 108755</strain>
    </source>
</reference>
<comment type="caution">
    <text evidence="2">The sequence shown here is derived from an EMBL/GenBank/DDBJ whole genome shotgun (WGS) entry which is preliminary data.</text>
</comment>
<name>A0ABQ6JUF6_9MICO</name>
<sequence>MTGRHDVQHDAALAVATDAASAFPGSRVGLQPYAPGVGEVWVTTPDPAERLLDRLAEDPVIVGLVDAAAAASTNLAFVAPGLELWGVPAAEVRSAYSGCGGVKNTCHVDRPATATRSAQHEQEPELARPGFTARAARAREALPGSGRCGSSTLPSQRTSTPWRG</sequence>
<keyword evidence="3" id="KW-1185">Reference proteome</keyword>
<evidence type="ECO:0000256" key="1">
    <source>
        <dbReference type="SAM" id="MobiDB-lite"/>
    </source>
</evidence>
<dbReference type="Proteomes" id="UP001157069">
    <property type="component" value="Unassembled WGS sequence"/>
</dbReference>
<organism evidence="2 3">
    <name type="scientific">Homoserinibacter gongjuensis</name>
    <dbReference type="NCBI Taxonomy" id="1162968"/>
    <lineage>
        <taxon>Bacteria</taxon>
        <taxon>Bacillati</taxon>
        <taxon>Actinomycetota</taxon>
        <taxon>Actinomycetes</taxon>
        <taxon>Micrococcales</taxon>
        <taxon>Microbacteriaceae</taxon>
        <taxon>Homoserinibacter</taxon>
    </lineage>
</organism>
<feature type="compositionally biased region" description="Polar residues" evidence="1">
    <location>
        <begin position="148"/>
        <end position="164"/>
    </location>
</feature>
<feature type="region of interest" description="Disordered" evidence="1">
    <location>
        <begin position="112"/>
        <end position="131"/>
    </location>
</feature>
<protein>
    <submittedName>
        <fullName evidence="2">Uncharacterized protein</fullName>
    </submittedName>
</protein>
<accession>A0ABQ6JUF6</accession>
<proteinExistence type="predicted"/>
<dbReference type="EMBL" id="BSVA01000001">
    <property type="protein sequence ID" value="GMA90909.1"/>
    <property type="molecule type" value="Genomic_DNA"/>
</dbReference>
<evidence type="ECO:0000313" key="3">
    <source>
        <dbReference type="Proteomes" id="UP001157069"/>
    </source>
</evidence>
<gene>
    <name evidence="2" type="ORF">GCM10025869_14380</name>
</gene>
<evidence type="ECO:0000313" key="2">
    <source>
        <dbReference type="EMBL" id="GMA90909.1"/>
    </source>
</evidence>